<dbReference type="InterPro" id="IPR023210">
    <property type="entry name" value="NADP_OxRdtase_dom"/>
</dbReference>
<dbReference type="Pfam" id="PF00248">
    <property type="entry name" value="Aldo_ket_red"/>
    <property type="match status" value="1"/>
</dbReference>
<comment type="caution">
    <text evidence="2">The sequence shown here is derived from an EMBL/GenBank/DDBJ whole genome shotgun (WGS) entry which is preliminary data.</text>
</comment>
<dbReference type="PANTHER" id="PTHR43312:SF1">
    <property type="entry name" value="NADP-DEPENDENT OXIDOREDUCTASE DOMAIN-CONTAINING PROTEIN"/>
    <property type="match status" value="1"/>
</dbReference>
<dbReference type="PANTHER" id="PTHR43312">
    <property type="entry name" value="D-THREO-ALDOSE 1-DEHYDROGENASE"/>
    <property type="match status" value="1"/>
</dbReference>
<proteinExistence type="predicted"/>
<keyword evidence="3" id="KW-1185">Reference proteome</keyword>
<dbReference type="CDD" id="cd19086">
    <property type="entry name" value="AKR_AKR11C1"/>
    <property type="match status" value="1"/>
</dbReference>
<dbReference type="SUPFAM" id="SSF51430">
    <property type="entry name" value="NAD(P)-linked oxidoreductase"/>
    <property type="match status" value="1"/>
</dbReference>
<evidence type="ECO:0000313" key="2">
    <source>
        <dbReference type="EMBL" id="MBA8957050.1"/>
    </source>
</evidence>
<dbReference type="InterPro" id="IPR036812">
    <property type="entry name" value="NAD(P)_OxRdtase_dom_sf"/>
</dbReference>
<dbReference type="InterPro" id="IPR053135">
    <property type="entry name" value="AKR2_Oxidoreductase"/>
</dbReference>
<gene>
    <name evidence="2" type="ORF">HNR61_008740</name>
</gene>
<feature type="domain" description="NADP-dependent oxidoreductase" evidence="1">
    <location>
        <begin position="16"/>
        <end position="316"/>
    </location>
</feature>
<reference evidence="2 3" key="1">
    <citation type="submission" date="2020-08" db="EMBL/GenBank/DDBJ databases">
        <title>Genomic Encyclopedia of Type Strains, Phase IV (KMG-IV): sequencing the most valuable type-strain genomes for metagenomic binning, comparative biology and taxonomic classification.</title>
        <authorList>
            <person name="Goeker M."/>
        </authorList>
    </citation>
    <scope>NUCLEOTIDE SEQUENCE [LARGE SCALE GENOMIC DNA]</scope>
    <source>
        <strain evidence="2 3">DSM 44197</strain>
    </source>
</reference>
<name>A0A7W3LZ67_ACTNM</name>
<protein>
    <submittedName>
        <fullName evidence="2">Aryl-alcohol dehydrogenase-like predicted oxidoreductase</fullName>
    </submittedName>
</protein>
<evidence type="ECO:0000259" key="1">
    <source>
        <dbReference type="Pfam" id="PF00248"/>
    </source>
</evidence>
<dbReference type="AlphaFoldDB" id="A0A7W3LZ67"/>
<dbReference type="Proteomes" id="UP000572680">
    <property type="component" value="Unassembled WGS sequence"/>
</dbReference>
<organism evidence="2 3">
    <name type="scientific">Actinomadura namibiensis</name>
    <dbReference type="NCBI Taxonomy" id="182080"/>
    <lineage>
        <taxon>Bacteria</taxon>
        <taxon>Bacillati</taxon>
        <taxon>Actinomycetota</taxon>
        <taxon>Actinomycetes</taxon>
        <taxon>Streptosporangiales</taxon>
        <taxon>Thermomonosporaceae</taxon>
        <taxon>Actinomadura</taxon>
    </lineage>
</organism>
<dbReference type="EMBL" id="JACJIA010000019">
    <property type="protein sequence ID" value="MBA8957050.1"/>
    <property type="molecule type" value="Genomic_DNA"/>
</dbReference>
<dbReference type="RefSeq" id="WP_182848910.1">
    <property type="nucleotide sequence ID" value="NZ_BAAALP010000017.1"/>
</dbReference>
<sequence length="327" mass="37613">MRERRFGRLGWMVGDVGYGMWGIAGGEGGWTGADDEAGDAALDEAVRLGCNFFDTAWIYGRGHSERMLGRLLGRHPDRRLYIATKPPPKDLRWPSTRDSKLSEVYPPDHLWEYLRRSLDGLGLPSVDLFQFHVWEDDWAHDAAWQDPIIEMKERGLIKGVGISINRWEPWNVLRTLETGLIDSVQVIYNIFDQAPEDELFPACRELDVAVIARVPFDEGTLTGTLTRDSRWPEGDWRNTYFVPENLIPSVERAERLKRIVPEGMTLPELALRFILQNPDVTTVIPGMRRVPHVRANIATSDAEPLDEELMAMLREHRWDRQPTEWSQ</sequence>
<dbReference type="Gene3D" id="3.20.20.100">
    <property type="entry name" value="NADP-dependent oxidoreductase domain"/>
    <property type="match status" value="1"/>
</dbReference>
<evidence type="ECO:0000313" key="3">
    <source>
        <dbReference type="Proteomes" id="UP000572680"/>
    </source>
</evidence>
<accession>A0A7W3LZ67</accession>